<organism evidence="1 2">
    <name type="scientific">Clostridium brassicae</name>
    <dbReference type="NCBI Taxonomy" id="2999072"/>
    <lineage>
        <taxon>Bacteria</taxon>
        <taxon>Bacillati</taxon>
        <taxon>Bacillota</taxon>
        <taxon>Clostridia</taxon>
        <taxon>Eubacteriales</taxon>
        <taxon>Clostridiaceae</taxon>
        <taxon>Clostridium</taxon>
    </lineage>
</organism>
<accession>A0ABT4DCF9</accession>
<comment type="caution">
    <text evidence="1">The sequence shown here is derived from an EMBL/GenBank/DDBJ whole genome shotgun (WGS) entry which is preliminary data.</text>
</comment>
<dbReference type="Proteomes" id="UP001144612">
    <property type="component" value="Unassembled WGS sequence"/>
</dbReference>
<gene>
    <name evidence="1" type="ORF">OW729_15350</name>
</gene>
<sequence>MRLGLNYKNGKKEVFNETDTKSIIAGINYLKLIKYIKGSKKVEGKVIKILDKDINIDELRSIEIILI</sequence>
<dbReference type="RefSeq" id="WP_268062428.1">
    <property type="nucleotide sequence ID" value="NZ_JAPQFJ010000018.1"/>
</dbReference>
<name>A0ABT4DCF9_9CLOT</name>
<reference evidence="1" key="1">
    <citation type="submission" date="2022-12" db="EMBL/GenBank/DDBJ databases">
        <title>Clostridium sp. nov., isolated from industrial wastewater.</title>
        <authorList>
            <person name="Jiayan W."/>
        </authorList>
    </citation>
    <scope>NUCLEOTIDE SEQUENCE</scope>
    <source>
        <strain evidence="1">ZC22-4</strain>
    </source>
</reference>
<protein>
    <submittedName>
        <fullName evidence="1">Uncharacterized protein</fullName>
    </submittedName>
</protein>
<evidence type="ECO:0000313" key="2">
    <source>
        <dbReference type="Proteomes" id="UP001144612"/>
    </source>
</evidence>
<evidence type="ECO:0000313" key="1">
    <source>
        <dbReference type="EMBL" id="MCY6959996.1"/>
    </source>
</evidence>
<dbReference type="EMBL" id="JAPQFJ010000018">
    <property type="protein sequence ID" value="MCY6959996.1"/>
    <property type="molecule type" value="Genomic_DNA"/>
</dbReference>
<proteinExistence type="predicted"/>
<keyword evidence="2" id="KW-1185">Reference proteome</keyword>